<dbReference type="PRINTS" id="PR00723">
    <property type="entry name" value="SUBTILISIN"/>
</dbReference>
<dbReference type="EMBL" id="JAENHN010000039">
    <property type="protein sequence ID" value="MBK1811731.1"/>
    <property type="molecule type" value="Genomic_DNA"/>
</dbReference>
<dbReference type="Proteomes" id="UP000596739">
    <property type="component" value="Unassembled WGS sequence"/>
</dbReference>
<feature type="active site" description="Charge relay system" evidence="5">
    <location>
        <position position="829"/>
    </location>
</feature>
<keyword evidence="11" id="KW-1185">Reference proteome</keyword>
<keyword evidence="3 5" id="KW-0378">Hydrolase</keyword>
<dbReference type="Gene3D" id="3.30.70.2980">
    <property type="match status" value="1"/>
</dbReference>
<dbReference type="InterPro" id="IPR034045">
    <property type="entry name" value="Pep_S8_CspA-like"/>
</dbReference>
<feature type="active site" description="Charge relay system" evidence="5">
    <location>
        <position position="183"/>
    </location>
</feature>
<feature type="domain" description="Peptidase S8/S53" evidence="8">
    <location>
        <begin position="427"/>
        <end position="549"/>
    </location>
</feature>
<dbReference type="PROSITE" id="PS00136">
    <property type="entry name" value="SUBTILASE_ASP"/>
    <property type="match status" value="2"/>
</dbReference>
<feature type="compositionally biased region" description="Low complexity" evidence="7">
    <location>
        <begin position="667"/>
        <end position="692"/>
    </location>
</feature>
<evidence type="ECO:0000313" key="11">
    <source>
        <dbReference type="Proteomes" id="UP000596739"/>
    </source>
</evidence>
<dbReference type="InterPro" id="IPR036852">
    <property type="entry name" value="Peptidase_S8/S53_dom_sf"/>
</dbReference>
<feature type="region of interest" description="Disordered" evidence="7">
    <location>
        <begin position="573"/>
        <end position="623"/>
    </location>
</feature>
<dbReference type="InterPro" id="IPR022398">
    <property type="entry name" value="Peptidase_S8_His-AS"/>
</dbReference>
<evidence type="ECO:0000256" key="3">
    <source>
        <dbReference type="ARBA" id="ARBA00022801"/>
    </source>
</evidence>
<proteinExistence type="inferred from homology"/>
<evidence type="ECO:0000256" key="7">
    <source>
        <dbReference type="SAM" id="MobiDB-lite"/>
    </source>
</evidence>
<dbReference type="InterPro" id="IPR050131">
    <property type="entry name" value="Peptidase_S8_subtilisin-like"/>
</dbReference>
<dbReference type="Gene3D" id="3.40.50.200">
    <property type="entry name" value="Peptidase S8/S53 domain"/>
    <property type="match status" value="2"/>
</dbReference>
<evidence type="ECO:0000259" key="8">
    <source>
        <dbReference type="Pfam" id="PF00082"/>
    </source>
</evidence>
<dbReference type="InterPro" id="IPR015500">
    <property type="entry name" value="Peptidase_S8_subtilisin-rel"/>
</dbReference>
<sequence length="1353" mass="147417">MDATLNLLANVPNELIGKLSKISENEKINQGSIEVVILFGDNVDKVVQSVDKVGGKLENLGFGFGIVTIKAVDINRISELEGVQYAELPKVLFTSDLNSNRAACVPQVYSEYNVTGAGVLVGFIDTGIDYTHPAFRNQDGTTRIDYIYDLTAQGKVYDRNIINQALSSNNPLSVVDVTDPIGHGTHVAGIACAGGNINRQYYGVAYESSIAMVKTTRYGFANYALSTQIMRGIRFLIDRAAELKKPLVINISLSTNDGAHNGTSLFEQYIQTVCTLERIAIVIAAGNEGEAAHHVGGELREQINISLSVSEGEPTLTLQLYKPLLSNLSLVLTTPSGIRTGEIILSEGYKETTVDGNRCLIYNTGPRPFDIAGEITISLVPVGETLTAGEWTITLKTLNQYRGLYDIWLPITEALNPNTRFLQPNVFNTLGIPATVEAAISVGSYDYKTNNLSPFSGRGRLLNVSFNKPDISAPGEGILAPVEGGRFDSKTGTSMAAPHVAGICALLLQWGVVSGNDPFLFGDRLKYYIMRAAERERTDVAYPNPSWGYGTICAYDALTLLRASHEGRGYMREDENRQGNTQESVNPNNLQTTTGTVGSQPTQPYLINQNNQPYTLQGDQTSANQLGSTQTIQQNITGMTGALGNPQTTNQQGAIGQNVQGNDLQSQTGGINQVGTQQGTGQGTKTNNQPGGLQVTPGMGQEGNQSQSTQPGISSTGIDNSGVGTDDNLFLNPNYRYFAIEYQGDIRNAINRYGDADVLVLDEFNAVLVAPINKISDIAANVPEVINIDPGRIFTLSAISPVEAADATLFHNNVYLPLNGQGVIVGIIDSGIDYLNDEFIKEDDTTRIVRIWDQTVQTPNEVPIGFPYGTEYTEQEINSAIKAKRAGSDPYAIVPSRDEIGHGTHMAGLAAARGKDPAVIGAAPGATLAVVKVREAPQGYLDYFFAYGQAPGRYGNVDVLLAVKYLYNLAISLRRPMVIYLPLGTNLGSHDGNASIERYIDEVAKVRGIIVVTTTGNQGEADTHTTGTLAKNGDSSIIELRIGRDQRNIQFEIWIGKPDKFSLSIVSPSGEIIQRIPPKLKQTSEINFVYERTKMNIEYAIPENTTGDEKIVIRARDIREGIWQFRLIGDLVVNGRYDAYLLQRDLLAPDTKFLSGNQYTTLTIPSTSRRIISVAYYNQNNNATVGESGRGYTRDNRIKPDIAAGGINALTTDVGGGTVTVSGASVAGAVTAGCCALLLQWGVVEKNDPTMYAANIKTYLYRGANKREGDVYPNPQWGYGMLNMKGVFDNIRSVFNMKEEAEIQVFNEENYILEENRKNRDENLLYDDNYREDDEFVEFNKGNLIIRIPKIKE</sequence>
<feature type="region of interest" description="Disordered" evidence="7">
    <location>
        <begin position="660"/>
        <end position="724"/>
    </location>
</feature>
<organism evidence="10 11">
    <name type="scientific">Clostridium yunnanense</name>
    <dbReference type="NCBI Taxonomy" id="2800325"/>
    <lineage>
        <taxon>Bacteria</taxon>
        <taxon>Bacillati</taxon>
        <taxon>Bacillota</taxon>
        <taxon>Clostridia</taxon>
        <taxon>Eubacteriales</taxon>
        <taxon>Clostridiaceae</taxon>
        <taxon>Clostridium</taxon>
    </lineage>
</organism>
<feature type="active site" description="Charge relay system" evidence="5">
    <location>
        <position position="902"/>
    </location>
</feature>
<dbReference type="Pfam" id="PF00082">
    <property type="entry name" value="Peptidase_S8"/>
    <property type="match status" value="4"/>
</dbReference>
<dbReference type="Gene3D" id="2.60.120.1290">
    <property type="match status" value="2"/>
</dbReference>
<dbReference type="InterPro" id="IPR000209">
    <property type="entry name" value="Peptidase_S8/S53_dom"/>
</dbReference>
<evidence type="ECO:0000259" key="9">
    <source>
        <dbReference type="Pfam" id="PF18425"/>
    </source>
</evidence>
<name>A0ABS1EQR0_9CLOT</name>
<dbReference type="PROSITE" id="PS00138">
    <property type="entry name" value="SUBTILASE_SER"/>
    <property type="match status" value="1"/>
</dbReference>
<protein>
    <submittedName>
        <fullName evidence="10">S8 family serine peptidase</fullName>
    </submittedName>
</protein>
<feature type="compositionally biased region" description="Polar residues" evidence="7">
    <location>
        <begin position="702"/>
        <end position="723"/>
    </location>
</feature>
<evidence type="ECO:0000256" key="5">
    <source>
        <dbReference type="PROSITE-ProRule" id="PRU01240"/>
    </source>
</evidence>
<dbReference type="InterPro" id="IPR023828">
    <property type="entry name" value="Peptidase_S8_Ser-AS"/>
</dbReference>
<keyword evidence="2 5" id="KW-0645">Protease</keyword>
<dbReference type="PROSITE" id="PS51892">
    <property type="entry name" value="SUBTILASE"/>
    <property type="match status" value="2"/>
</dbReference>
<dbReference type="CDD" id="cd07478">
    <property type="entry name" value="Peptidases_S8_CspA-like"/>
    <property type="match status" value="2"/>
</dbReference>
<reference evidence="11" key="1">
    <citation type="submission" date="2021-01" db="EMBL/GenBank/DDBJ databases">
        <title>Genome public.</title>
        <authorList>
            <person name="Liu C."/>
            <person name="Sun Q."/>
        </authorList>
    </citation>
    <scope>NUCLEOTIDE SEQUENCE [LARGE SCALE GENOMIC DNA]</scope>
    <source>
        <strain evidence="11">YIM B02505</strain>
    </source>
</reference>
<evidence type="ECO:0000256" key="6">
    <source>
        <dbReference type="RuleBase" id="RU003355"/>
    </source>
</evidence>
<dbReference type="PANTHER" id="PTHR43806">
    <property type="entry name" value="PEPTIDASE S8"/>
    <property type="match status" value="1"/>
</dbReference>
<feature type="domain" description="Csp protease B prodomain" evidence="9">
    <location>
        <begin position="1"/>
        <end position="90"/>
    </location>
</feature>
<gene>
    <name evidence="10" type="ORF">JHL18_13995</name>
</gene>
<accession>A0ABS1EQR0</accession>
<feature type="domain" description="Peptidase S8/S53" evidence="8">
    <location>
        <begin position="1156"/>
        <end position="1280"/>
    </location>
</feature>
<feature type="active site" description="Charge relay system" evidence="5">
    <location>
        <position position="1225"/>
    </location>
</feature>
<evidence type="ECO:0000256" key="2">
    <source>
        <dbReference type="ARBA" id="ARBA00022670"/>
    </source>
</evidence>
<evidence type="ECO:0000256" key="1">
    <source>
        <dbReference type="ARBA" id="ARBA00011073"/>
    </source>
</evidence>
<evidence type="ECO:0000256" key="4">
    <source>
        <dbReference type="ARBA" id="ARBA00022825"/>
    </source>
</evidence>
<feature type="domain" description="Peptidase S8/S53" evidence="8">
    <location>
        <begin position="116"/>
        <end position="291"/>
    </location>
</feature>
<dbReference type="PROSITE" id="PS00137">
    <property type="entry name" value="SUBTILASE_HIS"/>
    <property type="match status" value="1"/>
</dbReference>
<feature type="domain" description="Peptidase S8/S53" evidence="8">
    <location>
        <begin position="820"/>
        <end position="1020"/>
    </location>
</feature>
<feature type="active site" description="Charge relay system" evidence="5">
    <location>
        <position position="125"/>
    </location>
</feature>
<dbReference type="RefSeq" id="WP_200270214.1">
    <property type="nucleotide sequence ID" value="NZ_JAENHN010000039.1"/>
</dbReference>
<evidence type="ECO:0000313" key="10">
    <source>
        <dbReference type="EMBL" id="MBK1811731.1"/>
    </source>
</evidence>
<keyword evidence="4 5" id="KW-0720">Serine protease</keyword>
<dbReference type="PANTHER" id="PTHR43806:SF11">
    <property type="entry name" value="CEREVISIN-RELATED"/>
    <property type="match status" value="1"/>
</dbReference>
<comment type="similarity">
    <text evidence="1 5 6">Belongs to the peptidase S8 family.</text>
</comment>
<dbReference type="InterPro" id="IPR041365">
    <property type="entry name" value="CspB_prodomain"/>
</dbReference>
<dbReference type="Pfam" id="PF18425">
    <property type="entry name" value="CspB_prodomain"/>
    <property type="match status" value="1"/>
</dbReference>
<feature type="compositionally biased region" description="Polar residues" evidence="7">
    <location>
        <begin position="578"/>
        <end position="623"/>
    </location>
</feature>
<dbReference type="InterPro" id="IPR023827">
    <property type="entry name" value="Peptidase_S8_Asp-AS"/>
</dbReference>
<feature type="active site" description="Charge relay system" evidence="5">
    <location>
        <position position="494"/>
    </location>
</feature>
<comment type="caution">
    <text evidence="10">The sequence shown here is derived from an EMBL/GenBank/DDBJ whole genome shotgun (WGS) entry which is preliminary data.</text>
</comment>
<dbReference type="SUPFAM" id="SSF52743">
    <property type="entry name" value="Subtilisin-like"/>
    <property type="match status" value="2"/>
</dbReference>